<dbReference type="Proteomes" id="UP000608420">
    <property type="component" value="Unassembled WGS sequence"/>
</dbReference>
<dbReference type="InterPro" id="IPR011059">
    <property type="entry name" value="Metal-dep_hydrolase_composite"/>
</dbReference>
<dbReference type="SUPFAM" id="SSF51338">
    <property type="entry name" value="Composite domain of metallo-dependent hydrolases"/>
    <property type="match status" value="1"/>
</dbReference>
<keyword evidence="2" id="KW-1185">Reference proteome</keyword>
<protein>
    <submittedName>
        <fullName evidence="1">Uncharacterized protein</fullName>
    </submittedName>
</protein>
<organism evidence="1 2">
    <name type="scientific">Paenibacillus aceti</name>
    <dbReference type="NCBI Taxonomy" id="1820010"/>
    <lineage>
        <taxon>Bacteria</taxon>
        <taxon>Bacillati</taxon>
        <taxon>Bacillota</taxon>
        <taxon>Bacilli</taxon>
        <taxon>Bacillales</taxon>
        <taxon>Paenibacillaceae</taxon>
        <taxon>Paenibacillus</taxon>
    </lineage>
</organism>
<accession>A0ABQ1VSP5</accession>
<comment type="caution">
    <text evidence="1">The sequence shown here is derived from an EMBL/GenBank/DDBJ whole genome shotgun (WGS) entry which is preliminary data.</text>
</comment>
<name>A0ABQ1VSP5_9BACL</name>
<sequence length="44" mass="5281">MPSAKLPIFDENEDWHGIFEKIIYLARPENIREVWVQGMKVHSR</sequence>
<dbReference type="EMBL" id="BMIW01000007">
    <property type="protein sequence ID" value="GGF93148.1"/>
    <property type="molecule type" value="Genomic_DNA"/>
</dbReference>
<evidence type="ECO:0000313" key="2">
    <source>
        <dbReference type="Proteomes" id="UP000608420"/>
    </source>
</evidence>
<reference evidence="2" key="1">
    <citation type="journal article" date="2019" name="Int. J. Syst. Evol. Microbiol.">
        <title>The Global Catalogue of Microorganisms (GCM) 10K type strain sequencing project: providing services to taxonomists for standard genome sequencing and annotation.</title>
        <authorList>
            <consortium name="The Broad Institute Genomics Platform"/>
            <consortium name="The Broad Institute Genome Sequencing Center for Infectious Disease"/>
            <person name="Wu L."/>
            <person name="Ma J."/>
        </authorList>
    </citation>
    <scope>NUCLEOTIDE SEQUENCE [LARGE SCALE GENOMIC DNA]</scope>
    <source>
        <strain evidence="2">CGMCC 1.15420</strain>
    </source>
</reference>
<gene>
    <name evidence="1" type="ORF">GCM10010913_13380</name>
</gene>
<evidence type="ECO:0000313" key="1">
    <source>
        <dbReference type="EMBL" id="GGF93148.1"/>
    </source>
</evidence>
<dbReference type="Gene3D" id="2.30.40.10">
    <property type="entry name" value="Urease, subunit C, domain 1"/>
    <property type="match status" value="1"/>
</dbReference>
<proteinExistence type="predicted"/>